<gene>
    <name evidence="8" type="ORF">BDV96DRAFT_611278</name>
</gene>
<dbReference type="AlphaFoldDB" id="A0A6A5ZIF5"/>
<comment type="cofactor">
    <cofactor evidence="1">
        <name>heme</name>
        <dbReference type="ChEBI" id="CHEBI:30413"/>
    </cofactor>
</comment>
<evidence type="ECO:0000256" key="2">
    <source>
        <dbReference type="ARBA" id="ARBA00010617"/>
    </source>
</evidence>
<protein>
    <submittedName>
        <fullName evidence="8">Cytochrome P450</fullName>
    </submittedName>
</protein>
<comment type="similarity">
    <text evidence="2 7">Belongs to the cytochrome P450 family.</text>
</comment>
<keyword evidence="4 7" id="KW-0560">Oxidoreductase</keyword>
<dbReference type="PANTHER" id="PTHR24287:SF18">
    <property type="entry name" value="CYTOCHROME P450 MONOOXYGENASE APDE-RELATED"/>
    <property type="match status" value="1"/>
</dbReference>
<name>A0A6A5ZIF5_9PLEO</name>
<proteinExistence type="inferred from homology"/>
<dbReference type="InterPro" id="IPR047146">
    <property type="entry name" value="Cyt_P450_E_CYP52_fungi"/>
</dbReference>
<dbReference type="PRINTS" id="PR01239">
    <property type="entry name" value="EP450IICYP52"/>
</dbReference>
<dbReference type="InterPro" id="IPR017972">
    <property type="entry name" value="Cyt_P450_CS"/>
</dbReference>
<evidence type="ECO:0000256" key="7">
    <source>
        <dbReference type="RuleBase" id="RU000461"/>
    </source>
</evidence>
<dbReference type="CDD" id="cd11063">
    <property type="entry name" value="CYP52"/>
    <property type="match status" value="1"/>
</dbReference>
<sequence length="517" mass="58046">MWSLLATSIFGTVAIFLFKRVRAWRVEAADIAFGRAKGCEPPPKLPYAWPLALDLIVNAFKAARSGHILQFFERAVAPVGHTFEQVLLGVSGIDTFDPQNIEAVLSSQFKEFGLGARRATFYPLLGDGIFTQDGSAWKHSRDLLRPQFLGNRAQNYTQMQEAVDKLIALIPDGQPVDLQPLFFRFTLETTTFLLFGKSIGALDDRYETGVAGKESEFAQAFTVSQDYLAERGRLGDLYWLIGGPKFWRACRTVHHFVDSMVQSRIGVKESVDSKYVFIDALLEETQDVFTIRSQVLNILLAGRDTTACCLTWTLRLLSRDQGVLSKLRAEIQDTIGSSPPTQQDLKRMPYLNYVLKEVLRLYPSVPVNSRTALTTTTLPTGGGKDRKSPILIRKGAAVGYCPYIMHRRKDLYGEDAYEFKPERWSEGFEKRIGWGYLPFNGGPRICLGQDFALLEASYAIVRLLQIFPSINPCAPPQPGKTEGQQTLRSKEIPGTERQHLTLVLSCAEGCWTRLKKQ</sequence>
<keyword evidence="6 7" id="KW-0503">Monooxygenase</keyword>
<dbReference type="GO" id="GO:0020037">
    <property type="term" value="F:heme binding"/>
    <property type="evidence" value="ECO:0007669"/>
    <property type="project" value="InterPro"/>
</dbReference>
<evidence type="ECO:0000256" key="5">
    <source>
        <dbReference type="ARBA" id="ARBA00023004"/>
    </source>
</evidence>
<reference evidence="8" key="1">
    <citation type="journal article" date="2020" name="Stud. Mycol.">
        <title>101 Dothideomycetes genomes: a test case for predicting lifestyles and emergence of pathogens.</title>
        <authorList>
            <person name="Haridas S."/>
            <person name="Albert R."/>
            <person name="Binder M."/>
            <person name="Bloem J."/>
            <person name="Labutti K."/>
            <person name="Salamov A."/>
            <person name="Andreopoulos B."/>
            <person name="Baker S."/>
            <person name="Barry K."/>
            <person name="Bills G."/>
            <person name="Bluhm B."/>
            <person name="Cannon C."/>
            <person name="Castanera R."/>
            <person name="Culley D."/>
            <person name="Daum C."/>
            <person name="Ezra D."/>
            <person name="Gonzalez J."/>
            <person name="Henrissat B."/>
            <person name="Kuo A."/>
            <person name="Liang C."/>
            <person name="Lipzen A."/>
            <person name="Lutzoni F."/>
            <person name="Magnuson J."/>
            <person name="Mondo S."/>
            <person name="Nolan M."/>
            <person name="Ohm R."/>
            <person name="Pangilinan J."/>
            <person name="Park H.-J."/>
            <person name="Ramirez L."/>
            <person name="Alfaro M."/>
            <person name="Sun H."/>
            <person name="Tritt A."/>
            <person name="Yoshinaga Y."/>
            <person name="Zwiers L.-H."/>
            <person name="Turgeon B."/>
            <person name="Goodwin S."/>
            <person name="Spatafora J."/>
            <person name="Crous P."/>
            <person name="Grigoriev I."/>
        </authorList>
    </citation>
    <scope>NUCLEOTIDE SEQUENCE</scope>
    <source>
        <strain evidence="8">CBS 627.86</strain>
    </source>
</reference>
<evidence type="ECO:0000313" key="8">
    <source>
        <dbReference type="EMBL" id="KAF2118617.1"/>
    </source>
</evidence>
<evidence type="ECO:0000256" key="3">
    <source>
        <dbReference type="ARBA" id="ARBA00022723"/>
    </source>
</evidence>
<dbReference type="InterPro" id="IPR002974">
    <property type="entry name" value="Cyt_P450_E_CYP52_ascomycetes"/>
</dbReference>
<evidence type="ECO:0000256" key="6">
    <source>
        <dbReference type="ARBA" id="ARBA00023033"/>
    </source>
</evidence>
<dbReference type="GO" id="GO:0016712">
    <property type="term" value="F:oxidoreductase activity, acting on paired donors, with incorporation or reduction of molecular oxygen, reduced flavin or flavoprotein as one donor, and incorporation of one atom of oxygen"/>
    <property type="evidence" value="ECO:0007669"/>
    <property type="project" value="InterPro"/>
</dbReference>
<dbReference type="PROSITE" id="PS00086">
    <property type="entry name" value="CYTOCHROME_P450"/>
    <property type="match status" value="1"/>
</dbReference>
<dbReference type="OrthoDB" id="1470350at2759"/>
<evidence type="ECO:0000313" key="9">
    <source>
        <dbReference type="Proteomes" id="UP000799770"/>
    </source>
</evidence>
<keyword evidence="9" id="KW-1185">Reference proteome</keyword>
<dbReference type="Pfam" id="PF00067">
    <property type="entry name" value="p450"/>
    <property type="match status" value="1"/>
</dbReference>
<dbReference type="PANTHER" id="PTHR24287">
    <property type="entry name" value="P450, PUTATIVE (EUROFUNG)-RELATED"/>
    <property type="match status" value="1"/>
</dbReference>
<dbReference type="Gene3D" id="1.10.630.10">
    <property type="entry name" value="Cytochrome P450"/>
    <property type="match status" value="1"/>
</dbReference>
<dbReference type="PRINTS" id="PR00385">
    <property type="entry name" value="P450"/>
</dbReference>
<organism evidence="8 9">
    <name type="scientific">Lophiotrema nucula</name>
    <dbReference type="NCBI Taxonomy" id="690887"/>
    <lineage>
        <taxon>Eukaryota</taxon>
        <taxon>Fungi</taxon>
        <taxon>Dikarya</taxon>
        <taxon>Ascomycota</taxon>
        <taxon>Pezizomycotina</taxon>
        <taxon>Dothideomycetes</taxon>
        <taxon>Pleosporomycetidae</taxon>
        <taxon>Pleosporales</taxon>
        <taxon>Lophiotremataceae</taxon>
        <taxon>Lophiotrema</taxon>
    </lineage>
</organism>
<keyword evidence="3 7" id="KW-0479">Metal-binding</keyword>
<dbReference type="GO" id="GO:0005506">
    <property type="term" value="F:iron ion binding"/>
    <property type="evidence" value="ECO:0007669"/>
    <property type="project" value="InterPro"/>
</dbReference>
<keyword evidence="5 7" id="KW-0408">Iron</keyword>
<evidence type="ECO:0000256" key="4">
    <source>
        <dbReference type="ARBA" id="ARBA00023002"/>
    </source>
</evidence>
<dbReference type="InterPro" id="IPR036396">
    <property type="entry name" value="Cyt_P450_sf"/>
</dbReference>
<dbReference type="InterPro" id="IPR001128">
    <property type="entry name" value="Cyt_P450"/>
</dbReference>
<dbReference type="EMBL" id="ML977317">
    <property type="protein sequence ID" value="KAF2118617.1"/>
    <property type="molecule type" value="Genomic_DNA"/>
</dbReference>
<dbReference type="SUPFAM" id="SSF48264">
    <property type="entry name" value="Cytochrome P450"/>
    <property type="match status" value="1"/>
</dbReference>
<keyword evidence="7" id="KW-0349">Heme</keyword>
<dbReference type="Proteomes" id="UP000799770">
    <property type="component" value="Unassembled WGS sequence"/>
</dbReference>
<accession>A0A6A5ZIF5</accession>
<evidence type="ECO:0000256" key="1">
    <source>
        <dbReference type="ARBA" id="ARBA00001971"/>
    </source>
</evidence>